<dbReference type="Gene3D" id="1.10.10.60">
    <property type="entry name" value="Homeodomain-like"/>
    <property type="match status" value="1"/>
</dbReference>
<dbReference type="GO" id="GO:0000122">
    <property type="term" value="P:negative regulation of transcription by RNA polymerase II"/>
    <property type="evidence" value="ECO:0007669"/>
    <property type="project" value="TreeGrafter"/>
</dbReference>
<protein>
    <submittedName>
        <fullName evidence="9">Mesoderm induction early response protein 1</fullName>
    </submittedName>
</protein>
<dbReference type="OrthoDB" id="5916873at2759"/>
<organism evidence="9 10">
    <name type="scientific">Stegodyphus mimosarum</name>
    <name type="common">African social velvet spider</name>
    <dbReference type="NCBI Taxonomy" id="407821"/>
    <lineage>
        <taxon>Eukaryota</taxon>
        <taxon>Metazoa</taxon>
        <taxon>Ecdysozoa</taxon>
        <taxon>Arthropoda</taxon>
        <taxon>Chelicerata</taxon>
        <taxon>Arachnida</taxon>
        <taxon>Araneae</taxon>
        <taxon>Araneomorphae</taxon>
        <taxon>Entelegynae</taxon>
        <taxon>Eresoidea</taxon>
        <taxon>Eresidae</taxon>
        <taxon>Stegodyphus</taxon>
    </lineage>
</organism>
<keyword evidence="5" id="KW-0238">DNA-binding</keyword>
<evidence type="ECO:0000313" key="9">
    <source>
        <dbReference type="EMBL" id="KFM67524.1"/>
    </source>
</evidence>
<evidence type="ECO:0000256" key="1">
    <source>
        <dbReference type="ARBA" id="ARBA00004123"/>
    </source>
</evidence>
<dbReference type="GO" id="GO:0003677">
    <property type="term" value="F:DNA binding"/>
    <property type="evidence" value="ECO:0007669"/>
    <property type="project" value="UniProtKB-KW"/>
</dbReference>
<dbReference type="FunFam" id="1.10.10.60:FF:000012">
    <property type="entry name" value="Metastasis-associated 1 family, member 3"/>
    <property type="match status" value="1"/>
</dbReference>
<dbReference type="SMART" id="SM01189">
    <property type="entry name" value="ELM2"/>
    <property type="match status" value="1"/>
</dbReference>
<comment type="subcellular location">
    <subcellularLocation>
        <location evidence="1">Nucleus</location>
    </subcellularLocation>
</comment>
<evidence type="ECO:0000256" key="3">
    <source>
        <dbReference type="ARBA" id="ARBA00022771"/>
    </source>
</evidence>
<keyword evidence="6" id="KW-0539">Nucleus</keyword>
<evidence type="ECO:0000259" key="8">
    <source>
        <dbReference type="PROSITE" id="PS51293"/>
    </source>
</evidence>
<dbReference type="EMBL" id="KK116360">
    <property type="protein sequence ID" value="KFM67524.1"/>
    <property type="molecule type" value="Genomic_DNA"/>
</dbReference>
<dbReference type="Proteomes" id="UP000054359">
    <property type="component" value="Unassembled WGS sequence"/>
</dbReference>
<dbReference type="GO" id="GO:0003714">
    <property type="term" value="F:transcription corepressor activity"/>
    <property type="evidence" value="ECO:0007669"/>
    <property type="project" value="TreeGrafter"/>
</dbReference>
<dbReference type="InterPro" id="IPR040138">
    <property type="entry name" value="MIER/MTA"/>
</dbReference>
<dbReference type="GO" id="GO:0005654">
    <property type="term" value="C:nucleoplasm"/>
    <property type="evidence" value="ECO:0007669"/>
    <property type="project" value="TreeGrafter"/>
</dbReference>
<dbReference type="PROSITE" id="PS51156">
    <property type="entry name" value="ELM2"/>
    <property type="match status" value="1"/>
</dbReference>
<dbReference type="PANTHER" id="PTHR10865:SF28">
    <property type="entry name" value="ELM2 DOMAIN-CONTAINING PROTEIN"/>
    <property type="match status" value="1"/>
</dbReference>
<feature type="non-terminal residue" evidence="9">
    <location>
        <position position="194"/>
    </location>
</feature>
<evidence type="ECO:0000256" key="2">
    <source>
        <dbReference type="ARBA" id="ARBA00022723"/>
    </source>
</evidence>
<dbReference type="PANTHER" id="PTHR10865">
    <property type="entry name" value="METASTASIS-ASSOCIATED PROTEIN AND MESODERM INDUCTION EARLY RESPONSE PROTEIN"/>
    <property type="match status" value="1"/>
</dbReference>
<evidence type="ECO:0000259" key="7">
    <source>
        <dbReference type="PROSITE" id="PS51156"/>
    </source>
</evidence>
<reference evidence="9 10" key="1">
    <citation type="submission" date="2013-11" db="EMBL/GenBank/DDBJ databases">
        <title>Genome sequencing of Stegodyphus mimosarum.</title>
        <authorList>
            <person name="Bechsgaard J."/>
        </authorList>
    </citation>
    <scope>NUCLEOTIDE SEQUENCE [LARGE SCALE GENOMIC DNA]</scope>
</reference>
<feature type="domain" description="SANT" evidence="8">
    <location>
        <begin position="103"/>
        <end position="154"/>
    </location>
</feature>
<dbReference type="AlphaFoldDB" id="A0A087TQY5"/>
<keyword evidence="2" id="KW-0479">Metal-binding</keyword>
<keyword evidence="10" id="KW-1185">Reference proteome</keyword>
<dbReference type="GO" id="GO:0042826">
    <property type="term" value="F:histone deacetylase binding"/>
    <property type="evidence" value="ECO:0007669"/>
    <property type="project" value="TreeGrafter"/>
</dbReference>
<dbReference type="InterPro" id="IPR009057">
    <property type="entry name" value="Homeodomain-like_sf"/>
</dbReference>
<evidence type="ECO:0000256" key="6">
    <source>
        <dbReference type="ARBA" id="ARBA00023242"/>
    </source>
</evidence>
<dbReference type="Gene3D" id="4.10.1240.50">
    <property type="match status" value="1"/>
</dbReference>
<feature type="domain" description="ELM2" evidence="7">
    <location>
        <begin position="18"/>
        <end position="102"/>
    </location>
</feature>
<dbReference type="Pfam" id="PF01448">
    <property type="entry name" value="ELM2"/>
    <property type="match status" value="1"/>
</dbReference>
<evidence type="ECO:0000313" key="10">
    <source>
        <dbReference type="Proteomes" id="UP000054359"/>
    </source>
</evidence>
<accession>A0A087TQY5</accession>
<dbReference type="InterPro" id="IPR000949">
    <property type="entry name" value="ELM2_dom"/>
</dbReference>
<keyword evidence="3" id="KW-0863">Zinc-finger</keyword>
<dbReference type="SUPFAM" id="SSF46689">
    <property type="entry name" value="Homeodomain-like"/>
    <property type="match status" value="1"/>
</dbReference>
<dbReference type="InterPro" id="IPR001005">
    <property type="entry name" value="SANT/Myb"/>
</dbReference>
<keyword evidence="4" id="KW-0862">Zinc</keyword>
<proteinExistence type="predicted"/>
<evidence type="ECO:0000256" key="4">
    <source>
        <dbReference type="ARBA" id="ARBA00022833"/>
    </source>
</evidence>
<evidence type="ECO:0000256" key="5">
    <source>
        <dbReference type="ARBA" id="ARBA00023125"/>
    </source>
</evidence>
<dbReference type="SMART" id="SM00717">
    <property type="entry name" value="SANT"/>
    <property type="match status" value="1"/>
</dbReference>
<gene>
    <name evidence="9" type="ORF">X975_16933</name>
</gene>
<sequence length="194" mass="22997">MDHRSKVYLRSNLNSESFKIRVGSQFQADIPAICNVKYDVSDSSVGELQWDSGALPETEVADYLKSVKLARKLCVDQESALRLLHQCEYNKEKALELLPQIQDLRVMWSEDECRRFEDGLEMYGKDFYLVQKFVHTKTLEDTVKLYYTWKKTERYDVFVNQRPFFGRSRFRTKVKRKIYRSIEYGDVFLEEEGA</sequence>
<dbReference type="InterPro" id="IPR017884">
    <property type="entry name" value="SANT_dom"/>
</dbReference>
<dbReference type="OMA" id="NEARRFE"/>
<dbReference type="PROSITE" id="PS51293">
    <property type="entry name" value="SANT"/>
    <property type="match status" value="1"/>
</dbReference>
<dbReference type="STRING" id="407821.A0A087TQY5"/>
<dbReference type="GO" id="GO:0008270">
    <property type="term" value="F:zinc ion binding"/>
    <property type="evidence" value="ECO:0007669"/>
    <property type="project" value="UniProtKB-KW"/>
</dbReference>
<name>A0A087TQY5_STEMI</name>